<dbReference type="EMBL" id="JACXTI010000002">
    <property type="protein sequence ID" value="MBD3701183.1"/>
    <property type="molecule type" value="Genomic_DNA"/>
</dbReference>
<comment type="caution">
    <text evidence="3">The sequence shown here is derived from an EMBL/GenBank/DDBJ whole genome shotgun (WGS) entry which is preliminary data.</text>
</comment>
<accession>A0A927DNA4</accession>
<evidence type="ECO:0000313" key="3">
    <source>
        <dbReference type="EMBL" id="MBD3708322.1"/>
    </source>
</evidence>
<evidence type="ECO:0000313" key="6">
    <source>
        <dbReference type="EMBL" id="MBD3723044.1"/>
    </source>
</evidence>
<evidence type="ECO:0000313" key="2">
    <source>
        <dbReference type="EMBL" id="MBD3704607.1"/>
    </source>
</evidence>
<protein>
    <submittedName>
        <fullName evidence="3">Uncharacterized protein</fullName>
    </submittedName>
</protein>
<dbReference type="EMBL" id="JACXTE010000001">
    <property type="protein sequence ID" value="MBD3708322.1"/>
    <property type="molecule type" value="Genomic_DNA"/>
</dbReference>
<reference evidence="3" key="1">
    <citation type="submission" date="2020-07" db="EMBL/GenBank/DDBJ databases">
        <title>Clinical and genomic characterization of carbapenemase-producing Enterobacterales causing secondary infections during the COVID-19 crisis at a New York City hospital.</title>
        <authorList>
            <person name="Gomez-Simmonds A."/>
            <person name="Annavajhala M.K."/>
            <person name="Uhlemann A.-C."/>
        </authorList>
    </citation>
    <scope>NUCLEOTIDE SEQUENCE</scope>
    <source>
        <strain evidence="6">KP1826</strain>
        <strain evidence="4">KP1827</strain>
        <strain evidence="7">KP1828</strain>
        <strain evidence="3">NK1593</strain>
        <strain evidence="2">NK1596</strain>
        <strain evidence="1">NK1597</strain>
        <strain evidence="5">NK1607</strain>
    </source>
</reference>
<dbReference type="EMBL" id="JACXSX010000001">
    <property type="protein sequence ID" value="MBD3743960.1"/>
    <property type="molecule type" value="Genomic_DNA"/>
</dbReference>
<dbReference type="EMBL" id="JACXSV010000009">
    <property type="protein sequence ID" value="MBD3723044.1"/>
    <property type="molecule type" value="Genomic_DNA"/>
</dbReference>
<dbReference type="EMBL" id="JACXTJ010000001">
    <property type="protein sequence ID" value="MBD3720758.1"/>
    <property type="molecule type" value="Genomic_DNA"/>
</dbReference>
<dbReference type="EMBL" id="JACXSW010000013">
    <property type="protein sequence ID" value="MBD3716664.1"/>
    <property type="molecule type" value="Genomic_DNA"/>
</dbReference>
<dbReference type="Proteomes" id="UP000639195">
    <property type="component" value="Unassembled WGS sequence"/>
</dbReference>
<dbReference type="Proteomes" id="UP000598328">
    <property type="component" value="Unassembled WGS sequence"/>
</dbReference>
<evidence type="ECO:0000313" key="8">
    <source>
        <dbReference type="Proteomes" id="UP000657739"/>
    </source>
</evidence>
<dbReference type="Proteomes" id="UP000623974">
    <property type="component" value="Unassembled WGS sequence"/>
</dbReference>
<gene>
    <name evidence="6" type="ORF">IE978_27290</name>
    <name evidence="4" type="ORF">IE979_31385</name>
    <name evidence="7" type="ORF">IE980_15260</name>
    <name evidence="3" type="ORF">IE987_18025</name>
    <name evidence="2" type="ORF">IE990_19400</name>
    <name evidence="1" type="ORF">IE991_19265</name>
    <name evidence="5" type="ORF">IE992_02160</name>
</gene>
<dbReference type="EMBL" id="JACXTH010000002">
    <property type="protein sequence ID" value="MBD3704607.1"/>
    <property type="molecule type" value="Genomic_DNA"/>
</dbReference>
<dbReference type="Proteomes" id="UP000609027">
    <property type="component" value="Unassembled WGS sequence"/>
</dbReference>
<dbReference type="Proteomes" id="UP000631473">
    <property type="component" value="Unassembled WGS sequence"/>
</dbReference>
<dbReference type="Proteomes" id="UP000657739">
    <property type="component" value="Unassembled WGS sequence"/>
</dbReference>
<dbReference type="AlphaFoldDB" id="A0A927DNA4"/>
<name>A0A927DNA4_KLEPN</name>
<proteinExistence type="predicted"/>
<dbReference type="Proteomes" id="UP000652007">
    <property type="component" value="Unassembled WGS sequence"/>
</dbReference>
<organism evidence="3 8">
    <name type="scientific">Klebsiella pneumoniae</name>
    <dbReference type="NCBI Taxonomy" id="573"/>
    <lineage>
        <taxon>Bacteria</taxon>
        <taxon>Pseudomonadati</taxon>
        <taxon>Pseudomonadota</taxon>
        <taxon>Gammaproteobacteria</taxon>
        <taxon>Enterobacterales</taxon>
        <taxon>Enterobacteriaceae</taxon>
        <taxon>Klebsiella/Raoultella group</taxon>
        <taxon>Klebsiella</taxon>
        <taxon>Klebsiella pneumoniae complex</taxon>
    </lineage>
</organism>
<evidence type="ECO:0000313" key="7">
    <source>
        <dbReference type="EMBL" id="MBD3743960.1"/>
    </source>
</evidence>
<evidence type="ECO:0000313" key="1">
    <source>
        <dbReference type="EMBL" id="MBD3701183.1"/>
    </source>
</evidence>
<evidence type="ECO:0000313" key="4">
    <source>
        <dbReference type="EMBL" id="MBD3716664.1"/>
    </source>
</evidence>
<sequence length="48" mass="5054">MKDKDEQTALIGMAIGAAVISLVATQKQINQGSIVDELVRLGRQKGTG</sequence>
<evidence type="ECO:0000313" key="5">
    <source>
        <dbReference type="EMBL" id="MBD3720758.1"/>
    </source>
</evidence>